<dbReference type="Pfam" id="PF23202">
    <property type="entry name" value="PAH_ZNF598"/>
    <property type="match status" value="1"/>
</dbReference>
<feature type="compositionally biased region" description="Polar residues" evidence="13">
    <location>
        <begin position="1"/>
        <end position="12"/>
    </location>
</feature>
<dbReference type="Pfam" id="PF23230">
    <property type="entry name" value="zf-C2H2_13"/>
    <property type="match status" value="1"/>
</dbReference>
<evidence type="ECO:0000256" key="6">
    <source>
        <dbReference type="ARBA" id="ARBA00022553"/>
    </source>
</evidence>
<evidence type="ECO:0000313" key="15">
    <source>
        <dbReference type="EMBL" id="KAK5093623.1"/>
    </source>
</evidence>
<keyword evidence="9 12" id="KW-0863">Zinc-finger</keyword>
<feature type="compositionally biased region" description="Basic residues" evidence="13">
    <location>
        <begin position="35"/>
        <end position="48"/>
    </location>
</feature>
<feature type="compositionally biased region" description="Low complexity" evidence="13">
    <location>
        <begin position="754"/>
        <end position="769"/>
    </location>
</feature>
<dbReference type="PROSITE" id="PS50089">
    <property type="entry name" value="ZF_RING_2"/>
    <property type="match status" value="1"/>
</dbReference>
<dbReference type="CDD" id="cd16615">
    <property type="entry name" value="RING-HC_ZNF598"/>
    <property type="match status" value="1"/>
</dbReference>
<evidence type="ECO:0000313" key="16">
    <source>
        <dbReference type="Proteomes" id="UP001345013"/>
    </source>
</evidence>
<dbReference type="Proteomes" id="UP001345013">
    <property type="component" value="Unassembled WGS sequence"/>
</dbReference>
<dbReference type="InterPro" id="IPR013087">
    <property type="entry name" value="Znf_C2H2_type"/>
</dbReference>
<evidence type="ECO:0000256" key="1">
    <source>
        <dbReference type="ARBA" id="ARBA00000900"/>
    </source>
</evidence>
<reference evidence="15 16" key="1">
    <citation type="submission" date="2023-08" db="EMBL/GenBank/DDBJ databases">
        <title>Black Yeasts Isolated from many extreme environments.</title>
        <authorList>
            <person name="Coleine C."/>
            <person name="Stajich J.E."/>
            <person name="Selbmann L."/>
        </authorList>
    </citation>
    <scope>NUCLEOTIDE SEQUENCE [LARGE SCALE GENOMIC DNA]</scope>
    <source>
        <strain evidence="15 16">CCFEE 5885</strain>
    </source>
</reference>
<dbReference type="PANTHER" id="PTHR22938:SF0">
    <property type="entry name" value="E3 UBIQUITIN-PROTEIN LIGASE ZNF598"/>
    <property type="match status" value="1"/>
</dbReference>
<feature type="compositionally biased region" description="Polar residues" evidence="13">
    <location>
        <begin position="443"/>
        <end position="461"/>
    </location>
</feature>
<feature type="domain" description="RING-type" evidence="14">
    <location>
        <begin position="119"/>
        <end position="159"/>
    </location>
</feature>
<dbReference type="EMBL" id="JAVRRG010000041">
    <property type="protein sequence ID" value="KAK5093623.1"/>
    <property type="molecule type" value="Genomic_DNA"/>
</dbReference>
<protein>
    <recommendedName>
        <fullName evidence="4">RING-type E3 ubiquitin transferase</fullName>
        <ecNumber evidence="4">2.3.2.27</ecNumber>
    </recommendedName>
</protein>
<comment type="subcellular location">
    <subcellularLocation>
        <location evidence="2">Cytoplasm</location>
    </subcellularLocation>
</comment>
<feature type="compositionally biased region" description="Low complexity" evidence="13">
    <location>
        <begin position="656"/>
        <end position="665"/>
    </location>
</feature>
<evidence type="ECO:0000256" key="12">
    <source>
        <dbReference type="PROSITE-ProRule" id="PRU00175"/>
    </source>
</evidence>
<organism evidence="15 16">
    <name type="scientific">Lithohypha guttulata</name>
    <dbReference type="NCBI Taxonomy" id="1690604"/>
    <lineage>
        <taxon>Eukaryota</taxon>
        <taxon>Fungi</taxon>
        <taxon>Dikarya</taxon>
        <taxon>Ascomycota</taxon>
        <taxon>Pezizomycotina</taxon>
        <taxon>Eurotiomycetes</taxon>
        <taxon>Chaetothyriomycetidae</taxon>
        <taxon>Chaetothyriales</taxon>
        <taxon>Trichomeriaceae</taxon>
        <taxon>Lithohypha</taxon>
    </lineage>
</organism>
<evidence type="ECO:0000256" key="8">
    <source>
        <dbReference type="ARBA" id="ARBA00022723"/>
    </source>
</evidence>
<sequence length="832" mass="91360">MEGTVDTPTSPSARGRGRGRRDSNGSLQPSSPYRGRGRGRGRGGRGRGRGQDNNIQTTLGRPLGGSFSARLTEAAPQQAQDGAATGTDTDTQQQLEATAAGMQPIERKQSIGTEDSEVCFICASPIDHLSIAPCNHQTCHICSLRLRALYKTRACAHCRTESPFVVFTDSPDKRFQDFEENDFVKIDSNLGIKYEKNEILEDTILLLRYNCPDKDCDVACLGWPDLHRHVRSKHGKTMCDLCTRNKKVFTHEHELFTFGELRKHERYGDDNPGAVDQSGFKGHPECGFCRQRFYGDDELYTHCRERHERCHICDRRNGGRNPQYYLNYQELEKHFASDHFVCLDAECQANKTNVFESEMDLKAHQLSEHPNGLSKDARRDARLINLSGFDQLRQPYQPQRGGRRDRDRDGRGNGRGRDPNAEPLPLSSAQPQSRAELAYQRQMAIQSSQSVSNRTFGGQLTQQAQPSRPAQQAASPRPQPAQPVPAFDNLSIDTMNMTPQERARQARHEAVTKRATTLLKNDPTKLKTFRDHVSSYKSGKTSPPDLIDAFFSLFDCSSSDLGKLIRELADLYEDDSKRQALLEAWNSWRSINEDYPSLPGPSGTLPSMPSSSNPGSYSSAINSHTSANLAATLGANVSSGRRVLKLKSSTTQSRNAATSGAAARALNNPDAFPALSSARSQRLQGHAQPTWSASQPQVTSTHLSIQPQPRPSPQIASQSNKASLPPTMSQRNNDSLFPSLPKAAKPNVMISGFNTRGSGRLTGSGRNSGASTPRTTPWAASPTPGEAQAALDAVTAQGDGEGQSQSDGMGKGKKVQGKNKKGQTLNLREYLS</sequence>
<evidence type="ECO:0000259" key="14">
    <source>
        <dbReference type="PROSITE" id="PS50089"/>
    </source>
</evidence>
<feature type="region of interest" description="Disordered" evidence="13">
    <location>
        <begin position="599"/>
        <end position="619"/>
    </location>
</feature>
<dbReference type="InterPro" id="IPR057634">
    <property type="entry name" value="PAH_ZNF598/HEL2"/>
</dbReference>
<feature type="compositionally biased region" description="Basic residues" evidence="13">
    <location>
        <begin position="811"/>
        <end position="821"/>
    </location>
</feature>
<evidence type="ECO:0000256" key="10">
    <source>
        <dbReference type="ARBA" id="ARBA00022833"/>
    </source>
</evidence>
<dbReference type="InterPro" id="IPR001841">
    <property type="entry name" value="Znf_RING"/>
</dbReference>
<evidence type="ECO:0000256" key="7">
    <source>
        <dbReference type="ARBA" id="ARBA00022679"/>
    </source>
</evidence>
<keyword evidence="5" id="KW-0963">Cytoplasm</keyword>
<keyword evidence="8" id="KW-0479">Metal-binding</keyword>
<dbReference type="InterPro" id="IPR056437">
    <property type="entry name" value="Znf-C2H2_ZNF598/HEL2"/>
</dbReference>
<name>A0ABR0KD94_9EURO</name>
<dbReference type="InterPro" id="IPR041888">
    <property type="entry name" value="RING-HC_ZNF598/HEL2"/>
</dbReference>
<feature type="compositionally biased region" description="Polar residues" evidence="13">
    <location>
        <begin position="677"/>
        <end position="703"/>
    </location>
</feature>
<keyword evidence="10" id="KW-0862">Zinc</keyword>
<evidence type="ECO:0000256" key="3">
    <source>
        <dbReference type="ARBA" id="ARBA00004906"/>
    </source>
</evidence>
<feature type="compositionally biased region" description="Polar residues" evidence="13">
    <location>
        <begin position="720"/>
        <end position="736"/>
    </location>
</feature>
<keyword evidence="6" id="KW-0597">Phosphoprotein</keyword>
<comment type="catalytic activity">
    <reaction evidence="1">
        <text>S-ubiquitinyl-[E2 ubiquitin-conjugating enzyme]-L-cysteine + [acceptor protein]-L-lysine = [E2 ubiquitin-conjugating enzyme]-L-cysteine + N(6)-ubiquitinyl-[acceptor protein]-L-lysine.</text>
        <dbReference type="EC" id="2.3.2.27"/>
    </reaction>
</comment>
<feature type="region of interest" description="Disordered" evidence="13">
    <location>
        <begin position="385"/>
        <end position="487"/>
    </location>
</feature>
<dbReference type="PANTHER" id="PTHR22938">
    <property type="entry name" value="ZINC FINGER PROTEIN 598"/>
    <property type="match status" value="1"/>
</dbReference>
<feature type="region of interest" description="Disordered" evidence="13">
    <location>
        <begin position="1"/>
        <end position="66"/>
    </location>
</feature>
<dbReference type="Pfam" id="PF25447">
    <property type="entry name" value="RING_ZNF598"/>
    <property type="match status" value="1"/>
</dbReference>
<evidence type="ECO:0000256" key="11">
    <source>
        <dbReference type="ARBA" id="ARBA00035113"/>
    </source>
</evidence>
<keyword evidence="16" id="KW-1185">Reference proteome</keyword>
<feature type="compositionally biased region" description="Low complexity" evidence="13">
    <location>
        <begin position="462"/>
        <end position="476"/>
    </location>
</feature>
<feature type="region of interest" description="Disordered" evidence="13">
    <location>
        <begin position="677"/>
        <end position="832"/>
    </location>
</feature>
<dbReference type="SUPFAM" id="SSF57850">
    <property type="entry name" value="RING/U-box"/>
    <property type="match status" value="1"/>
</dbReference>
<dbReference type="EC" id="2.3.2.27" evidence="4"/>
<gene>
    <name evidence="15" type="ORF">LTR24_004177</name>
</gene>
<dbReference type="InterPro" id="IPR044288">
    <property type="entry name" value="ZNF598/HEL2"/>
</dbReference>
<keyword evidence="7" id="KW-0808">Transferase</keyword>
<comment type="caution">
    <text evidence="15">The sequence shown here is derived from an EMBL/GenBank/DDBJ whole genome shotgun (WGS) entry which is preliminary data.</text>
</comment>
<feature type="region of interest" description="Disordered" evidence="13">
    <location>
        <begin position="645"/>
        <end position="665"/>
    </location>
</feature>
<comment type="pathway">
    <text evidence="3">Protein modification; protein ubiquitination.</text>
</comment>
<evidence type="ECO:0000256" key="2">
    <source>
        <dbReference type="ARBA" id="ARBA00004496"/>
    </source>
</evidence>
<evidence type="ECO:0000256" key="5">
    <source>
        <dbReference type="ARBA" id="ARBA00022490"/>
    </source>
</evidence>
<accession>A0ABR0KD94</accession>
<evidence type="ECO:0000256" key="4">
    <source>
        <dbReference type="ARBA" id="ARBA00012483"/>
    </source>
</evidence>
<feature type="compositionally biased region" description="Basic and acidic residues" evidence="13">
    <location>
        <begin position="402"/>
        <end position="420"/>
    </location>
</feature>
<dbReference type="SMART" id="SM00355">
    <property type="entry name" value="ZnF_C2H2"/>
    <property type="match status" value="4"/>
</dbReference>
<evidence type="ECO:0000256" key="13">
    <source>
        <dbReference type="SAM" id="MobiDB-lite"/>
    </source>
</evidence>
<dbReference type="PROSITE" id="PS00028">
    <property type="entry name" value="ZINC_FINGER_C2H2_1"/>
    <property type="match status" value="2"/>
</dbReference>
<comment type="similarity">
    <text evidence="11">Belongs to the ZNF598/HEL2 family.</text>
</comment>
<evidence type="ECO:0000256" key="9">
    <source>
        <dbReference type="ARBA" id="ARBA00022771"/>
    </source>
</evidence>
<proteinExistence type="inferred from homology"/>